<accession>A0A6J7FHL1</accession>
<dbReference type="InterPro" id="IPR011051">
    <property type="entry name" value="RmlC_Cupin_sf"/>
</dbReference>
<protein>
    <submittedName>
        <fullName evidence="1">Unannotated protein</fullName>
    </submittedName>
</protein>
<organism evidence="1">
    <name type="scientific">freshwater metagenome</name>
    <dbReference type="NCBI Taxonomy" id="449393"/>
    <lineage>
        <taxon>unclassified sequences</taxon>
        <taxon>metagenomes</taxon>
        <taxon>ecological metagenomes</taxon>
    </lineage>
</organism>
<gene>
    <name evidence="1" type="ORF">UFOPK3516_00543</name>
</gene>
<proteinExistence type="predicted"/>
<name>A0A6J7FHL1_9ZZZZ</name>
<dbReference type="Gene3D" id="2.60.120.10">
    <property type="entry name" value="Jelly Rolls"/>
    <property type="match status" value="1"/>
</dbReference>
<dbReference type="EMBL" id="CAFBMB010000028">
    <property type="protein sequence ID" value="CAB4893378.1"/>
    <property type="molecule type" value="Genomic_DNA"/>
</dbReference>
<evidence type="ECO:0000313" key="1">
    <source>
        <dbReference type="EMBL" id="CAB4893378.1"/>
    </source>
</evidence>
<dbReference type="SUPFAM" id="SSF51182">
    <property type="entry name" value="RmlC-like cupins"/>
    <property type="match status" value="1"/>
</dbReference>
<sequence>MGRGVGLWGVRPYARSMTGYEVLNVGAPDAWRSHVGGFDVFPLREGRRVVDHEMDMQYIGMTVNSLVAGEECGYWHKHSATEELYIFLAGKGQMGLNDDVVDVVAGSVVRVSPETWITWRCDPSEAKELQWICVRSGGTDLPENPTDAAVDFDRAMPW</sequence>
<dbReference type="InterPro" id="IPR014710">
    <property type="entry name" value="RmlC-like_jellyroll"/>
</dbReference>
<dbReference type="AlphaFoldDB" id="A0A6J7FHL1"/>
<reference evidence="1" key="1">
    <citation type="submission" date="2020-05" db="EMBL/GenBank/DDBJ databases">
        <authorList>
            <person name="Chiriac C."/>
            <person name="Salcher M."/>
            <person name="Ghai R."/>
            <person name="Kavagutti S V."/>
        </authorList>
    </citation>
    <scope>NUCLEOTIDE SEQUENCE</scope>
</reference>